<dbReference type="Gene3D" id="2.40.170.20">
    <property type="entry name" value="TonB-dependent receptor, beta-barrel domain"/>
    <property type="match status" value="1"/>
</dbReference>
<evidence type="ECO:0000256" key="7">
    <source>
        <dbReference type="PROSITE-ProRule" id="PRU01360"/>
    </source>
</evidence>
<dbReference type="SUPFAM" id="SSF56935">
    <property type="entry name" value="Porins"/>
    <property type="match status" value="1"/>
</dbReference>
<keyword evidence="4 7" id="KW-0812">Transmembrane</keyword>
<dbReference type="Gene3D" id="2.60.40.1120">
    <property type="entry name" value="Carboxypeptidase-like, regulatory domain"/>
    <property type="match status" value="1"/>
</dbReference>
<comment type="subcellular location">
    <subcellularLocation>
        <location evidence="1 7">Cell outer membrane</location>
        <topology evidence="1 7">Multi-pass membrane protein</topology>
    </subcellularLocation>
</comment>
<name>A0ABV0BVR4_9SPHI</name>
<sequence>MNINIQYIVKFWDYLRKLFKPEREGVLLSKKQTELPEYSVAKNLVKNNIAHATNVSFISQYSFDEGSTNVGDNLGTGSRLIRKSFGSSSTAVRQVVEGQSKRSRTAPEQDSKECRTRLEAQSNNTRTGVKQKISGRVNPDFFLTNLTPTSKFLRLGFDLASGFHRLQCMKSRRIVEQNLSRSRKRGQDREKKASSNLLDVANSKLRHFLAGTRYIPAFNLLRTLFYLRPSLHRMCTVPLPSPHQEKGGATTVKVCCSYGETYYKGKRRLKESPNKIRTNGFAFFMVFMKNVLAKIVLDVRSAYGLFTNALLKRYQKGTGNVLESYQRATGASSLAVLGLACARQVWEFSFPCVAQAYVMRMLSSGNAWIVRKTVPIYALLTHYQRFIYASSILNPYTESALSKIRGFKRSKFFCQASEWYCINNLSKRLKCFSNQMQGGVRDVVNERFVSLLPKSTFSALLLLLLMMTFGSVTAQAQNKQNYVLQGTVVSALDKKPLQAVSVRVEADNVKTSTKKDGSFSIAVAQRTGKVKFTSVGYKTLELEYTSGTVLHVQLNPVENQLDEVEVVSTGFQKIPKERATGSFEFVDNRQLSKRAGAKIIDRLENLSNSIRIDKDYRWLDRSVYTEVSQHEFDMRGKSTMSGASSRTIIVDNVLYEGDLRDINPNDIESVSILKDAVATSTWGIYGGGGVIVLTTKKGGFNQPTTLSFNYNLGIQSKPNIYALPFMPSVDFIDYESFLFSKGYFDSKLSNKNSYPTVSPVIKLLDEVRKGLISNEQAQDQITKYKGYDIRDDYSKYIYRNSIAQQYALSLSGGRKDVNYRISGGYDKDVNNKITSDNNRATARVYLKTNPIKNLSFISDITYARTVAKDASVSQNTAYGTLDAGGGSTAWPYLKLVDEYGMPINIDAVPISKAYRDTAGNGKLMDWNYNLLNEVGENQQLYTAQNINAILGLDYQINSNLNFQLNYNYQYNPVQIKDWLGIGSFSMRHLINYYTQYNDKMITKTPVPIGDMYMSMYNLYKSQMARGQLNYSSLFNGNVHRLDVLAATEIREKKTEKELNTFWGYDHDNLSFVPVDLVSLFPYLNQKTGSAKIPNQTSLTQLNNRYISFFGNVNYSYLEKYMISGSFRKDASNLFGAKTNSKWEPLWSVGLAWNMGKESFLNNEWVNVLKLRASYGYAGKANTDYSALPVIYYNGAAPNTGLPYANIATPANPSLSWERIRTVNLGLDFNLWKDRISGSVEWYNKQSSNLLSNVLIDVTTGFESTTKNGGILKGEGLELDLKTINIQNRLINWNSRLLLNRNTTYIEKYDYKYKYAYNYVTTSGTPNAIYREGYDLSTVFAYQSAGLDPENGDPRGYLNGEISKDYRNIINGDPTNITAVGPGLPLWYGSLTNEFNFNKFSVSFNIQGRFKFFLFRQTFNQKTTAESRVGHADYASRWQKPGDELITNVPSITYPIDTYRQNFNSGTTDWVIKGDNIRLQDLSCSYNIGKYKGFKNVSIFGFVKNMNVILWRANKIGMDPEYRDAIPYPLSISFGFNLSI</sequence>
<feature type="compositionally biased region" description="Basic and acidic residues" evidence="8">
    <location>
        <begin position="105"/>
        <end position="118"/>
    </location>
</feature>
<comment type="caution">
    <text evidence="9">The sequence shown here is derived from an EMBL/GenBank/DDBJ whole genome shotgun (WGS) entry which is preliminary data.</text>
</comment>
<evidence type="ECO:0000256" key="2">
    <source>
        <dbReference type="ARBA" id="ARBA00022448"/>
    </source>
</evidence>
<evidence type="ECO:0000256" key="8">
    <source>
        <dbReference type="SAM" id="MobiDB-lite"/>
    </source>
</evidence>
<evidence type="ECO:0000313" key="10">
    <source>
        <dbReference type="Proteomes" id="UP001409291"/>
    </source>
</evidence>
<dbReference type="InterPro" id="IPR008969">
    <property type="entry name" value="CarboxyPept-like_regulatory"/>
</dbReference>
<dbReference type="Gene3D" id="2.170.130.10">
    <property type="entry name" value="TonB-dependent receptor, plug domain"/>
    <property type="match status" value="1"/>
</dbReference>
<dbReference type="InterPro" id="IPR023996">
    <property type="entry name" value="TonB-dep_OMP_SusC/RagA"/>
</dbReference>
<keyword evidence="10" id="KW-1185">Reference proteome</keyword>
<feature type="region of interest" description="Disordered" evidence="8">
    <location>
        <begin position="92"/>
        <end position="130"/>
    </location>
</feature>
<protein>
    <submittedName>
        <fullName evidence="9">SusC/RagA family TonB-linked outer membrane protein</fullName>
    </submittedName>
</protein>
<accession>A0ABV0BVR4</accession>
<evidence type="ECO:0000256" key="5">
    <source>
        <dbReference type="ARBA" id="ARBA00023136"/>
    </source>
</evidence>
<gene>
    <name evidence="9" type="ORF">ABE541_15995</name>
</gene>
<evidence type="ECO:0000256" key="1">
    <source>
        <dbReference type="ARBA" id="ARBA00004571"/>
    </source>
</evidence>
<feature type="compositionally biased region" description="Polar residues" evidence="8">
    <location>
        <begin position="119"/>
        <end position="128"/>
    </location>
</feature>
<evidence type="ECO:0000313" key="9">
    <source>
        <dbReference type="EMBL" id="MEN5378766.1"/>
    </source>
</evidence>
<dbReference type="InterPro" id="IPR037066">
    <property type="entry name" value="Plug_dom_sf"/>
</dbReference>
<dbReference type="Proteomes" id="UP001409291">
    <property type="component" value="Unassembled WGS sequence"/>
</dbReference>
<keyword evidence="3 7" id="KW-1134">Transmembrane beta strand</keyword>
<evidence type="ECO:0000256" key="3">
    <source>
        <dbReference type="ARBA" id="ARBA00022452"/>
    </source>
</evidence>
<comment type="similarity">
    <text evidence="7">Belongs to the TonB-dependent receptor family.</text>
</comment>
<dbReference type="EMBL" id="JBDJNQ010000007">
    <property type="protein sequence ID" value="MEN5378766.1"/>
    <property type="molecule type" value="Genomic_DNA"/>
</dbReference>
<evidence type="ECO:0000256" key="6">
    <source>
        <dbReference type="ARBA" id="ARBA00023237"/>
    </source>
</evidence>
<evidence type="ECO:0000256" key="4">
    <source>
        <dbReference type="ARBA" id="ARBA00022692"/>
    </source>
</evidence>
<dbReference type="SUPFAM" id="SSF49464">
    <property type="entry name" value="Carboxypeptidase regulatory domain-like"/>
    <property type="match status" value="1"/>
</dbReference>
<proteinExistence type="inferred from homology"/>
<keyword evidence="2 7" id="KW-0813">Transport</keyword>
<reference evidence="9 10" key="1">
    <citation type="submission" date="2024-04" db="EMBL/GenBank/DDBJ databases">
        <title>WGS of bacteria from Torrens River.</title>
        <authorList>
            <person name="Wyrsch E.R."/>
            <person name="Drigo B."/>
        </authorList>
    </citation>
    <scope>NUCLEOTIDE SEQUENCE [LARGE SCALE GENOMIC DNA]</scope>
    <source>
        <strain evidence="9 10">TWI391</strain>
    </source>
</reference>
<dbReference type="InterPro" id="IPR039426">
    <property type="entry name" value="TonB-dep_rcpt-like"/>
</dbReference>
<keyword evidence="5 7" id="KW-0472">Membrane</keyword>
<organism evidence="9 10">
    <name type="scientific">Sphingobacterium kitahiroshimense</name>
    <dbReference type="NCBI Taxonomy" id="470446"/>
    <lineage>
        <taxon>Bacteria</taxon>
        <taxon>Pseudomonadati</taxon>
        <taxon>Bacteroidota</taxon>
        <taxon>Sphingobacteriia</taxon>
        <taxon>Sphingobacteriales</taxon>
        <taxon>Sphingobacteriaceae</taxon>
        <taxon>Sphingobacterium</taxon>
    </lineage>
</organism>
<dbReference type="RefSeq" id="WP_346581677.1">
    <property type="nucleotide sequence ID" value="NZ_JBDJNQ010000007.1"/>
</dbReference>
<dbReference type="InterPro" id="IPR036942">
    <property type="entry name" value="Beta-barrel_TonB_sf"/>
</dbReference>
<keyword evidence="6 7" id="KW-0998">Cell outer membrane</keyword>
<dbReference type="Pfam" id="PF13715">
    <property type="entry name" value="CarbopepD_reg_2"/>
    <property type="match status" value="1"/>
</dbReference>
<dbReference type="NCBIfam" id="TIGR04056">
    <property type="entry name" value="OMP_RagA_SusC"/>
    <property type="match status" value="1"/>
</dbReference>
<dbReference type="PROSITE" id="PS52016">
    <property type="entry name" value="TONB_DEPENDENT_REC_3"/>
    <property type="match status" value="1"/>
</dbReference>